<keyword evidence="2" id="KW-1185">Reference proteome</keyword>
<dbReference type="InterPro" id="IPR013784">
    <property type="entry name" value="Carb-bd-like_fold"/>
</dbReference>
<protein>
    <submittedName>
        <fullName evidence="1">Protein oar</fullName>
    </submittedName>
</protein>
<organism evidence="1 2">
    <name type="scientific">Paraglaciecola mesophila</name>
    <dbReference type="NCBI Taxonomy" id="197222"/>
    <lineage>
        <taxon>Bacteria</taxon>
        <taxon>Pseudomonadati</taxon>
        <taxon>Pseudomonadota</taxon>
        <taxon>Gammaproteobacteria</taxon>
        <taxon>Alteromonadales</taxon>
        <taxon>Alteromonadaceae</taxon>
        <taxon>Paraglaciecola</taxon>
    </lineage>
</organism>
<dbReference type="KEGG" id="pmes:FX988_02885"/>
<dbReference type="GO" id="GO:0030246">
    <property type="term" value="F:carbohydrate binding"/>
    <property type="evidence" value="ECO:0007669"/>
    <property type="project" value="InterPro"/>
</dbReference>
<evidence type="ECO:0000313" key="1">
    <source>
        <dbReference type="EMBL" id="QHJ12627.1"/>
    </source>
</evidence>
<dbReference type="AlphaFoldDB" id="A0A857JNV5"/>
<gene>
    <name evidence="1" type="ORF">FX988_02885</name>
</gene>
<accession>A0A857JNV5</accession>
<dbReference type="EMBL" id="CP047656">
    <property type="protein sequence ID" value="QHJ12627.1"/>
    <property type="molecule type" value="Genomic_DNA"/>
</dbReference>
<dbReference type="SUPFAM" id="SSF56935">
    <property type="entry name" value="Porins"/>
    <property type="match status" value="1"/>
</dbReference>
<sequence>MEYCLLNVQTTIIKNDFMKAYESSSSNKKHKQQIGEHMATQSRNFIQQRIYSAMQGAWNNRASTLSAVLLASSLAGAPAALAQQAGGIKGKVETQAADIAVSDVTVTASSNVMPKPRTVKTKADGSYVLPALKPGRYTLTFTSSDGTVRQTQVDVLLDQTSNVDVAFEAAPADSTEVIQIVGSRISREGDSSLTNSLGEDVISRVPTGQDYRSLLAIIPGVQYSENATLGPSAGGSGRDNKYGFDGVDVSLPMYGNLASEPSTQDVAYVSIDRGGAKAIGFNRAGGLSINTLSKSGTNEFHASVEYRIEPASLSADRDSTESTTSTFEEDKTWMSANVSGALIEDELYFYGSYFGPEITRDNIETAYGPTKEYESDRDEYFGKLTWAPTEDLLFNVSYRTSDKEVVGDSVDTKAADSTSEGSSVSQDIFTIDGSYIIDDYTTLTFQYSDFKNENSSRPDTNFSSVIPTIGGSLDLNNLDQQGLFVVPTIRTDEGFDAETAQALIDAYGYVDDAGVLTGGGNIGGASLINNQDFARKSFEVALDHEMELGNTVHNIHIGGQWKESEEVLTRLSNGWGAISYNGGLGVDTNFETDEAIYYSATVYSNSLNGEENLNPLTSTSEVINIEVNDTIEHGDFTYNVGFLFSNDTLYGQGLRENSANASGYEVAPGNKYKMYELDFMDMIQPRLGITWAYNGRDTVFANFASYNPDTTSLARAASWDRNNQSTQVVYFDADGAFIGNTEANGSSGKLFQDDMDARRTDEITIGMTKYISNEFFVRTHLRQRKAFHAWEDQPNNARTYGDYGPFGGVPEHLRDKGLFIPDLAEQYASMGLSASDGSYVIAELDGAENTYYEWSVEGDYTGDNYYLNVSYVWSHYYGNYDQDITSTASDGNLFVGSSNLGDGRGRMLWDGKSGTLNGDRPHVLKALGYYTTDWNADIGFNFVFQSGDVWEAWDGGAYGYSSSTIRYSEPAGSRRESSHWQLDLNYAQAFNLTEDLELQFKADVFNVFDRQTGYNYQPIVSSATFGEARNLINPRRVQLSVSLNY</sequence>
<dbReference type="Gene3D" id="2.60.40.1120">
    <property type="entry name" value="Carboxypeptidase-like, regulatory domain"/>
    <property type="match status" value="1"/>
</dbReference>
<dbReference type="Proteomes" id="UP000464524">
    <property type="component" value="Chromosome"/>
</dbReference>
<proteinExistence type="predicted"/>
<dbReference type="Pfam" id="PF13620">
    <property type="entry name" value="CarboxypepD_reg"/>
    <property type="match status" value="1"/>
</dbReference>
<evidence type="ECO:0000313" key="2">
    <source>
        <dbReference type="Proteomes" id="UP000464524"/>
    </source>
</evidence>
<name>A0A857JNV5_9ALTE</name>
<reference evidence="1 2" key="1">
    <citation type="submission" date="2019-12" db="EMBL/GenBank/DDBJ databases">
        <title>Genome sequencing and assembly of endphytes of Porphyra tenera.</title>
        <authorList>
            <person name="Park J.M."/>
            <person name="Shin R."/>
            <person name="Jo S.H."/>
        </authorList>
    </citation>
    <scope>NUCLEOTIDE SEQUENCE [LARGE SCALE GENOMIC DNA]</scope>
    <source>
        <strain evidence="1 2">GPM4</strain>
    </source>
</reference>
<dbReference type="SUPFAM" id="SSF49452">
    <property type="entry name" value="Starch-binding domain-like"/>
    <property type="match status" value="1"/>
</dbReference>